<keyword evidence="2" id="KW-1133">Transmembrane helix</keyword>
<evidence type="ECO:0000313" key="4">
    <source>
        <dbReference type="Proteomes" id="UP000815325"/>
    </source>
</evidence>
<evidence type="ECO:0000313" key="3">
    <source>
        <dbReference type="EMBL" id="KAF5843777.1"/>
    </source>
</evidence>
<keyword evidence="2" id="KW-0472">Membrane</keyword>
<feature type="transmembrane region" description="Helical" evidence="2">
    <location>
        <begin position="93"/>
        <end position="112"/>
    </location>
</feature>
<reference evidence="3" key="1">
    <citation type="submission" date="2017-08" db="EMBL/GenBank/DDBJ databases">
        <authorList>
            <person name="Polle J.E."/>
            <person name="Barry K."/>
            <person name="Cushman J."/>
            <person name="Schmutz J."/>
            <person name="Tran D."/>
            <person name="Hathwaick L.T."/>
            <person name="Yim W.C."/>
            <person name="Jenkins J."/>
            <person name="Mckie-Krisberg Z.M."/>
            <person name="Prochnik S."/>
            <person name="Lindquist E."/>
            <person name="Dockter R.B."/>
            <person name="Adam C."/>
            <person name="Molina H."/>
            <person name="Bunkerborg J."/>
            <person name="Jin E."/>
            <person name="Buchheim M."/>
            <person name="Magnuson J."/>
        </authorList>
    </citation>
    <scope>NUCLEOTIDE SEQUENCE</scope>
    <source>
        <strain evidence="3">CCAP 19/18</strain>
    </source>
</reference>
<keyword evidence="2" id="KW-0812">Transmembrane</keyword>
<evidence type="ECO:0008006" key="5">
    <source>
        <dbReference type="Google" id="ProtNLM"/>
    </source>
</evidence>
<gene>
    <name evidence="3" type="ORF">DUNSADRAFT_8293</name>
</gene>
<evidence type="ECO:0000256" key="1">
    <source>
        <dbReference type="SAM" id="MobiDB-lite"/>
    </source>
</evidence>
<comment type="caution">
    <text evidence="3">The sequence shown here is derived from an EMBL/GenBank/DDBJ whole genome shotgun (WGS) entry which is preliminary data.</text>
</comment>
<accession>A0ABQ7HAA0</accession>
<feature type="region of interest" description="Disordered" evidence="1">
    <location>
        <begin position="139"/>
        <end position="177"/>
    </location>
</feature>
<dbReference type="EMBL" id="MU069438">
    <property type="protein sequence ID" value="KAF5843777.1"/>
    <property type="molecule type" value="Genomic_DNA"/>
</dbReference>
<keyword evidence="4" id="KW-1185">Reference proteome</keyword>
<dbReference type="Proteomes" id="UP000815325">
    <property type="component" value="Unassembled WGS sequence"/>
</dbReference>
<evidence type="ECO:0000256" key="2">
    <source>
        <dbReference type="SAM" id="Phobius"/>
    </source>
</evidence>
<organism evidence="3 4">
    <name type="scientific">Dunaliella salina</name>
    <name type="common">Green alga</name>
    <name type="synonym">Protococcus salinus</name>
    <dbReference type="NCBI Taxonomy" id="3046"/>
    <lineage>
        <taxon>Eukaryota</taxon>
        <taxon>Viridiplantae</taxon>
        <taxon>Chlorophyta</taxon>
        <taxon>core chlorophytes</taxon>
        <taxon>Chlorophyceae</taxon>
        <taxon>CS clade</taxon>
        <taxon>Chlamydomonadales</taxon>
        <taxon>Dunaliellaceae</taxon>
        <taxon>Dunaliella</taxon>
    </lineage>
</organism>
<feature type="compositionally biased region" description="Low complexity" evidence="1">
    <location>
        <begin position="162"/>
        <end position="177"/>
    </location>
</feature>
<sequence>MSHQSCPCGLATSRGSSMLTDACTNSIRRTNLPATAPSNSAGCAHGSKSVQTALSCIRSPLFGANSWRYERARPTRPSAGAMDVMPAWTLDQIAGLLFGALMLAAVLGAKQLDVIVARQQRRQLGLCEECGGIFEPSSCTEQQCPMKGRPPPSTGTQQEVVQRQGSRSSSSSSGKSS</sequence>
<proteinExistence type="predicted"/>
<name>A0ABQ7HAA0_DUNSA</name>
<protein>
    <recommendedName>
        <fullName evidence="5">Encoded protein</fullName>
    </recommendedName>
</protein>